<dbReference type="EMBL" id="CAWYQH010000001">
    <property type="protein sequence ID" value="CAK8671752.1"/>
    <property type="molecule type" value="Genomic_DNA"/>
</dbReference>
<dbReference type="PROSITE" id="PS50222">
    <property type="entry name" value="EF_HAND_2"/>
    <property type="match status" value="3"/>
</dbReference>
<feature type="region of interest" description="Disordered" evidence="3">
    <location>
        <begin position="268"/>
        <end position="307"/>
    </location>
</feature>
<dbReference type="PROSITE" id="PS00018">
    <property type="entry name" value="EF_HAND_1"/>
    <property type="match status" value="2"/>
</dbReference>
<feature type="compositionally biased region" description="Acidic residues" evidence="3">
    <location>
        <begin position="201"/>
        <end position="211"/>
    </location>
</feature>
<reference evidence="5 6" key="1">
    <citation type="submission" date="2024-02" db="EMBL/GenBank/DDBJ databases">
        <authorList>
            <person name="Daric V."/>
            <person name="Darras S."/>
        </authorList>
    </citation>
    <scope>NUCLEOTIDE SEQUENCE [LARGE SCALE GENOMIC DNA]</scope>
</reference>
<protein>
    <recommendedName>
        <fullName evidence="4">EF-hand domain-containing protein</fullName>
    </recommendedName>
</protein>
<feature type="region of interest" description="Disordered" evidence="3">
    <location>
        <begin position="198"/>
        <end position="229"/>
    </location>
</feature>
<gene>
    <name evidence="5" type="ORF">CVLEPA_LOCUS793</name>
</gene>
<feature type="compositionally biased region" description="Polar residues" evidence="3">
    <location>
        <begin position="212"/>
        <end position="229"/>
    </location>
</feature>
<dbReference type="PANTHER" id="PTHR23048">
    <property type="entry name" value="MYOSIN LIGHT CHAIN 1, 3"/>
    <property type="match status" value="1"/>
</dbReference>
<dbReference type="InterPro" id="IPR011992">
    <property type="entry name" value="EF-hand-dom_pair"/>
</dbReference>
<evidence type="ECO:0000256" key="3">
    <source>
        <dbReference type="SAM" id="MobiDB-lite"/>
    </source>
</evidence>
<sequence length="327" mass="36685">MRDLICRNEDEAPTWEAMEEHLPQELVEEYQQAFHMLDRKNTGKISVRDISTVVCSIGIRLSDRELVTFVQRIVGYNTINFADKCIEFSEFLATMASIITECVSEDEVMRIFRIFDQDGDGFISAEELRRLLYQLGDEVTDEDLQDMMREADLDGDGMVSLAEFISVMTSSTLPSDQQNDSGVVPKILFNTRDLKNADTDVSNDETAEDASDNCNSSWPNIASQSYSESDTNSMTSLKVDVTIPKKTRAGKRRRSVVDWLRGRKFSDVSSMGSSSMEFSSSSTGSLPLPQSSSATPRHRRHSSIGRTLKSGRNVIVATARNIRKLSR</sequence>
<evidence type="ECO:0000256" key="2">
    <source>
        <dbReference type="ARBA" id="ARBA00022837"/>
    </source>
</evidence>
<keyword evidence="1" id="KW-0677">Repeat</keyword>
<dbReference type="Gene3D" id="1.10.238.10">
    <property type="entry name" value="EF-hand"/>
    <property type="match status" value="2"/>
</dbReference>
<organism evidence="5 6">
    <name type="scientific">Clavelina lepadiformis</name>
    <name type="common">Light-bulb sea squirt</name>
    <name type="synonym">Ascidia lepadiformis</name>
    <dbReference type="NCBI Taxonomy" id="159417"/>
    <lineage>
        <taxon>Eukaryota</taxon>
        <taxon>Metazoa</taxon>
        <taxon>Chordata</taxon>
        <taxon>Tunicata</taxon>
        <taxon>Ascidiacea</taxon>
        <taxon>Aplousobranchia</taxon>
        <taxon>Clavelinidae</taxon>
        <taxon>Clavelina</taxon>
    </lineage>
</organism>
<dbReference type="CDD" id="cd00051">
    <property type="entry name" value="EFh"/>
    <property type="match status" value="1"/>
</dbReference>
<feature type="domain" description="EF-hand" evidence="4">
    <location>
        <begin position="25"/>
        <end position="60"/>
    </location>
</feature>
<evidence type="ECO:0000256" key="1">
    <source>
        <dbReference type="ARBA" id="ARBA00022737"/>
    </source>
</evidence>
<evidence type="ECO:0000313" key="6">
    <source>
        <dbReference type="Proteomes" id="UP001642483"/>
    </source>
</evidence>
<keyword evidence="6" id="KW-1185">Reference proteome</keyword>
<dbReference type="InterPro" id="IPR050230">
    <property type="entry name" value="CALM/Myosin/TropC-like"/>
</dbReference>
<dbReference type="PANTHER" id="PTHR23048:SF0">
    <property type="entry name" value="CALMODULIN LIKE 3"/>
    <property type="match status" value="1"/>
</dbReference>
<dbReference type="Pfam" id="PF13499">
    <property type="entry name" value="EF-hand_7"/>
    <property type="match status" value="1"/>
</dbReference>
<feature type="domain" description="EF-hand" evidence="4">
    <location>
        <begin position="139"/>
        <end position="174"/>
    </location>
</feature>
<dbReference type="InterPro" id="IPR002048">
    <property type="entry name" value="EF_hand_dom"/>
</dbReference>
<dbReference type="InterPro" id="IPR018247">
    <property type="entry name" value="EF_Hand_1_Ca_BS"/>
</dbReference>
<keyword evidence="2" id="KW-0106">Calcium</keyword>
<feature type="compositionally biased region" description="Low complexity" evidence="3">
    <location>
        <begin position="268"/>
        <end position="285"/>
    </location>
</feature>
<feature type="domain" description="EF-hand" evidence="4">
    <location>
        <begin position="103"/>
        <end position="138"/>
    </location>
</feature>
<evidence type="ECO:0000259" key="4">
    <source>
        <dbReference type="PROSITE" id="PS50222"/>
    </source>
</evidence>
<evidence type="ECO:0000313" key="5">
    <source>
        <dbReference type="EMBL" id="CAK8671752.1"/>
    </source>
</evidence>
<comment type="caution">
    <text evidence="5">The sequence shown here is derived from an EMBL/GenBank/DDBJ whole genome shotgun (WGS) entry which is preliminary data.</text>
</comment>
<name>A0ABP0F0E7_CLALP</name>
<accession>A0ABP0F0E7</accession>
<dbReference type="SMART" id="SM00054">
    <property type="entry name" value="EFh"/>
    <property type="match status" value="3"/>
</dbReference>
<dbReference type="Proteomes" id="UP001642483">
    <property type="component" value="Unassembled WGS sequence"/>
</dbReference>
<proteinExistence type="predicted"/>
<dbReference type="SUPFAM" id="SSF47473">
    <property type="entry name" value="EF-hand"/>
    <property type="match status" value="1"/>
</dbReference>